<evidence type="ECO:0000256" key="7">
    <source>
        <dbReference type="RuleBase" id="RU004190"/>
    </source>
</evidence>
<dbReference type="GO" id="GO:0016853">
    <property type="term" value="F:isomerase activity"/>
    <property type="evidence" value="ECO:0007669"/>
    <property type="project" value="UniProtKB-KW"/>
</dbReference>
<gene>
    <name evidence="10" type="ORF">BCF33_2187</name>
</gene>
<keyword evidence="11" id="KW-1185">Reference proteome</keyword>
<evidence type="ECO:0000256" key="2">
    <source>
        <dbReference type="ARBA" id="ARBA00012387"/>
    </source>
</evidence>
<evidence type="ECO:0000256" key="3">
    <source>
        <dbReference type="ARBA" id="ARBA00022695"/>
    </source>
</evidence>
<dbReference type="GO" id="GO:0009298">
    <property type="term" value="P:GDP-mannose biosynthetic process"/>
    <property type="evidence" value="ECO:0007669"/>
    <property type="project" value="TreeGrafter"/>
</dbReference>
<feature type="domain" description="Nucleotidyl transferase" evidence="8">
    <location>
        <begin position="7"/>
        <end position="279"/>
    </location>
</feature>
<comment type="similarity">
    <text evidence="1 7">Belongs to the mannose-6-phosphate isomerase type 2 family.</text>
</comment>
<evidence type="ECO:0000256" key="4">
    <source>
        <dbReference type="ARBA" id="ARBA00022741"/>
    </source>
</evidence>
<comment type="catalytic activity">
    <reaction evidence="6">
        <text>alpha-D-mannose 1-phosphate + GTP + H(+) = GDP-alpha-D-mannose + diphosphate</text>
        <dbReference type="Rhea" id="RHEA:15229"/>
        <dbReference type="ChEBI" id="CHEBI:15378"/>
        <dbReference type="ChEBI" id="CHEBI:33019"/>
        <dbReference type="ChEBI" id="CHEBI:37565"/>
        <dbReference type="ChEBI" id="CHEBI:57527"/>
        <dbReference type="ChEBI" id="CHEBI:58409"/>
        <dbReference type="EC" id="2.7.7.13"/>
    </reaction>
</comment>
<dbReference type="InterPro" id="IPR006375">
    <property type="entry name" value="Man1P_GuaTrfase/Man6P_Isoase"/>
</dbReference>
<dbReference type="RefSeq" id="WP_106160922.1">
    <property type="nucleotide sequence ID" value="NZ_PVTT01000002.1"/>
</dbReference>
<dbReference type="EMBL" id="PVTT01000002">
    <property type="protein sequence ID" value="PRY93320.1"/>
    <property type="molecule type" value="Genomic_DNA"/>
</dbReference>
<feature type="domain" description="Mannose-6-phosphate isomerase type II C-terminal" evidence="9">
    <location>
        <begin position="359"/>
        <end position="465"/>
    </location>
</feature>
<dbReference type="Proteomes" id="UP000238801">
    <property type="component" value="Unassembled WGS sequence"/>
</dbReference>
<dbReference type="PANTHER" id="PTHR46390">
    <property type="entry name" value="MANNOSE-1-PHOSPHATE GUANYLYLTRANSFERASE"/>
    <property type="match status" value="1"/>
</dbReference>
<dbReference type="InterPro" id="IPR051161">
    <property type="entry name" value="Mannose-6P_isomerase_type2"/>
</dbReference>
<dbReference type="InterPro" id="IPR011051">
    <property type="entry name" value="RmlC_Cupin_sf"/>
</dbReference>
<dbReference type="AlphaFoldDB" id="A0A2T0X303"/>
<dbReference type="Gene3D" id="2.60.120.10">
    <property type="entry name" value="Jelly Rolls"/>
    <property type="match status" value="1"/>
</dbReference>
<dbReference type="GO" id="GO:0000271">
    <property type="term" value="P:polysaccharide biosynthetic process"/>
    <property type="evidence" value="ECO:0007669"/>
    <property type="project" value="InterPro"/>
</dbReference>
<evidence type="ECO:0000313" key="10">
    <source>
        <dbReference type="EMBL" id="PRY93320.1"/>
    </source>
</evidence>
<evidence type="ECO:0000259" key="8">
    <source>
        <dbReference type="Pfam" id="PF00483"/>
    </source>
</evidence>
<name>A0A2T0X303_9RHOB</name>
<dbReference type="GO" id="GO:0004475">
    <property type="term" value="F:mannose-1-phosphate guanylyltransferase (GTP) activity"/>
    <property type="evidence" value="ECO:0007669"/>
    <property type="project" value="UniProtKB-EC"/>
</dbReference>
<dbReference type="EC" id="2.7.7.13" evidence="2"/>
<comment type="caution">
    <text evidence="10">The sequence shown here is derived from an EMBL/GenBank/DDBJ whole genome shotgun (WGS) entry which is preliminary data.</text>
</comment>
<evidence type="ECO:0000256" key="5">
    <source>
        <dbReference type="ARBA" id="ARBA00023134"/>
    </source>
</evidence>
<evidence type="ECO:0000259" key="9">
    <source>
        <dbReference type="Pfam" id="PF01050"/>
    </source>
</evidence>
<dbReference type="Pfam" id="PF00483">
    <property type="entry name" value="NTP_transferase"/>
    <property type="match status" value="1"/>
</dbReference>
<dbReference type="InterPro" id="IPR029044">
    <property type="entry name" value="Nucleotide-diphossugar_trans"/>
</dbReference>
<keyword evidence="5" id="KW-0342">GTP-binding</keyword>
<reference evidence="10 11" key="1">
    <citation type="submission" date="2018-03" db="EMBL/GenBank/DDBJ databases">
        <title>Genomic Encyclopedia of Archaeal and Bacterial Type Strains, Phase II (KMG-II): from individual species to whole genera.</title>
        <authorList>
            <person name="Goeker M."/>
        </authorList>
    </citation>
    <scope>NUCLEOTIDE SEQUENCE [LARGE SCALE GENOMIC DNA]</scope>
    <source>
        <strain evidence="10 11">DSM 29318</strain>
    </source>
</reference>
<keyword evidence="10" id="KW-0808">Transferase</keyword>
<dbReference type="PANTHER" id="PTHR46390:SF1">
    <property type="entry name" value="MANNOSE-1-PHOSPHATE GUANYLYLTRANSFERASE"/>
    <property type="match status" value="1"/>
</dbReference>
<accession>A0A2T0X303</accession>
<evidence type="ECO:0000313" key="11">
    <source>
        <dbReference type="Proteomes" id="UP000238801"/>
    </source>
</evidence>
<dbReference type="InterPro" id="IPR014710">
    <property type="entry name" value="RmlC-like_jellyroll"/>
</dbReference>
<keyword evidence="3 10" id="KW-0548">Nucleotidyltransferase</keyword>
<dbReference type="InterPro" id="IPR001538">
    <property type="entry name" value="Man6P_isomerase-2_C"/>
</dbReference>
<proteinExistence type="inferred from homology"/>
<dbReference type="SUPFAM" id="SSF51182">
    <property type="entry name" value="RmlC-like cupins"/>
    <property type="match status" value="1"/>
</dbReference>
<dbReference type="CDD" id="cd02213">
    <property type="entry name" value="cupin_PMI_typeII_C"/>
    <property type="match status" value="1"/>
</dbReference>
<dbReference type="GO" id="GO:0005525">
    <property type="term" value="F:GTP binding"/>
    <property type="evidence" value="ECO:0007669"/>
    <property type="project" value="UniProtKB-KW"/>
</dbReference>
<dbReference type="NCBIfam" id="TIGR01479">
    <property type="entry name" value="GMP_PMI"/>
    <property type="match status" value="1"/>
</dbReference>
<evidence type="ECO:0000256" key="1">
    <source>
        <dbReference type="ARBA" id="ARBA00006115"/>
    </source>
</evidence>
<dbReference type="Gene3D" id="3.90.550.10">
    <property type="entry name" value="Spore Coat Polysaccharide Biosynthesis Protein SpsA, Chain A"/>
    <property type="match status" value="1"/>
</dbReference>
<dbReference type="Pfam" id="PF01050">
    <property type="entry name" value="MannoseP_isomer"/>
    <property type="match status" value="1"/>
</dbReference>
<organism evidence="10 11">
    <name type="scientific">Hasllibacter halocynthiae</name>
    <dbReference type="NCBI Taxonomy" id="595589"/>
    <lineage>
        <taxon>Bacteria</taxon>
        <taxon>Pseudomonadati</taxon>
        <taxon>Pseudomonadota</taxon>
        <taxon>Alphaproteobacteria</taxon>
        <taxon>Rhodobacterales</taxon>
        <taxon>Roseobacteraceae</taxon>
        <taxon>Hasllibacter</taxon>
    </lineage>
</organism>
<sequence length="474" mass="49712">MAQTITPVLLAGGSGTRLWPLSRRRFPKQFARLSGEETMFQAAIRRGTGAAFGPPVVLTAAPFRFVAAEQLAAMGADPEAILLEPEPRSTAPAILAAAMRAAPDDLLLVMPADHLVADADAFRADVAAAAAAARDGAIVLFGAPPDRPETGYGYIRATGPIATPAPAPLPVEGFVEKPDAATAGRLVAQGALWNAGIFLFRAGAFLRAVREAAPALMPPVAAALRGARADLGFLRLDPDAWSGVPDVSVDRAVMERTPALRVQPLRSAWADLGDWSALARQVGGGATPTQGAATAIDCEGGLLRTEGAGPRLVGLGLRDVVAVAMPDAVLVMDAARGQDVGAAVAALRDAGVPEADAFGREHRPWGWFDRLAEGEGFGVKRITVRPGGRLSLQSHRHRAEHWIVVSGSLRVTLEGAVRDAGPDASIYVPRGARHRLENAGPTVAVLIEVQTGPYLAEDDIVRYEDVYRRPEAGD</sequence>
<dbReference type="OrthoDB" id="9806359at2"/>
<dbReference type="SUPFAM" id="SSF53448">
    <property type="entry name" value="Nucleotide-diphospho-sugar transferases"/>
    <property type="match status" value="1"/>
</dbReference>
<keyword evidence="4" id="KW-0547">Nucleotide-binding</keyword>
<evidence type="ECO:0000256" key="6">
    <source>
        <dbReference type="ARBA" id="ARBA00047343"/>
    </source>
</evidence>
<dbReference type="InterPro" id="IPR005835">
    <property type="entry name" value="NTP_transferase_dom"/>
</dbReference>
<protein>
    <recommendedName>
        <fullName evidence="2">mannose-1-phosphate guanylyltransferase</fullName>
        <ecNumber evidence="2">2.7.7.13</ecNumber>
    </recommendedName>
</protein>
<keyword evidence="10" id="KW-0413">Isomerase</keyword>